<accession>A0A915JGF2</accession>
<dbReference type="AlphaFoldDB" id="A0A915JGF2"/>
<dbReference type="WBParaSite" id="nRc.2.0.1.t25404-RA">
    <property type="protein sequence ID" value="nRc.2.0.1.t25404-RA"/>
    <property type="gene ID" value="nRc.2.0.1.g25404"/>
</dbReference>
<evidence type="ECO:0000313" key="1">
    <source>
        <dbReference type="Proteomes" id="UP000887565"/>
    </source>
</evidence>
<evidence type="ECO:0000313" key="2">
    <source>
        <dbReference type="WBParaSite" id="nRc.2.0.1.t25404-RA"/>
    </source>
</evidence>
<dbReference type="Proteomes" id="UP000887565">
    <property type="component" value="Unplaced"/>
</dbReference>
<reference evidence="2" key="1">
    <citation type="submission" date="2022-11" db="UniProtKB">
        <authorList>
            <consortium name="WormBaseParasite"/>
        </authorList>
    </citation>
    <scope>IDENTIFICATION</scope>
</reference>
<sequence>MRSSVYPGYILFGDSIIRQVQIDNVTTLSVPSASVKQMTKFTHILSIIPEQCIIIHFRINDLVDFDGSTNYKTTNAKALAQCLINTAMAISTEHGITVIISTVLRRRGTSQSQRTISLLNLCLIDQSMRKTTNDVRVFNAFD</sequence>
<protein>
    <submittedName>
        <fullName evidence="2">Uncharacterized protein</fullName>
    </submittedName>
</protein>
<dbReference type="Gene3D" id="3.40.50.12690">
    <property type="match status" value="1"/>
</dbReference>
<keyword evidence="1" id="KW-1185">Reference proteome</keyword>
<organism evidence="1 2">
    <name type="scientific">Romanomermis culicivorax</name>
    <name type="common">Nematode worm</name>
    <dbReference type="NCBI Taxonomy" id="13658"/>
    <lineage>
        <taxon>Eukaryota</taxon>
        <taxon>Metazoa</taxon>
        <taxon>Ecdysozoa</taxon>
        <taxon>Nematoda</taxon>
        <taxon>Enoplea</taxon>
        <taxon>Dorylaimia</taxon>
        <taxon>Mermithida</taxon>
        <taxon>Mermithoidea</taxon>
        <taxon>Mermithidae</taxon>
        <taxon>Romanomermis</taxon>
    </lineage>
</organism>
<name>A0A915JGF2_ROMCU</name>
<proteinExistence type="predicted"/>